<dbReference type="Gene3D" id="2.60.40.640">
    <property type="match status" value="2"/>
</dbReference>
<dbReference type="Pfam" id="PF02752">
    <property type="entry name" value="Arrestin_C"/>
    <property type="match status" value="1"/>
</dbReference>
<gene>
    <name evidence="4" type="ORF">PUN28_003330</name>
</gene>
<keyword evidence="5" id="KW-1185">Reference proteome</keyword>
<protein>
    <recommendedName>
        <fullName evidence="3">Arrestin C-terminal-like domain-containing protein</fullName>
    </recommendedName>
</protein>
<dbReference type="Proteomes" id="UP001430953">
    <property type="component" value="Unassembled WGS sequence"/>
</dbReference>
<proteinExistence type="inferred from homology"/>
<feature type="domain" description="Arrestin C-terminal-like" evidence="3">
    <location>
        <begin position="214"/>
        <end position="350"/>
    </location>
</feature>
<sequence>MGLKNFRIVFDNQWSTYYPGQTVTGNIILGLDSIKKIRGKFCSLLIKNCDVYNITNSFCEHVYEVCNFFLYEGINVTIKGEANTSWTVAKEGIPERDPERDLTTEESVFGEEKYFEAKYYLVGSASGGEIEIQSGEHKFPFTCSLPMNLPSSFESDFGHIRYTVKATLDRPWKFDQDVKCPFTVIAPLDLNQEPRAAESVQQEMSKTFCCLCCGSPPLTVIFSLPSRGYVPGQSIPIKINVDNLSNVIVNTIKLKLCKIVTYHATRTSNLMETTKNEEIVVTEISKGPVAAGGNDDYEQHLSIPPIPPSNLTNCSIIDLEYNLKVEACVEGWYHQNLSANTLIFVGTVPLSIYVPSAPPAGLDGDYAEQKSPAVGFVMPSANIALPPLPESNLYPNLPPPLFEESSYSARTLRDFGESKDVYGLTDHFAPKYPVYKFAPPQ</sequence>
<dbReference type="Pfam" id="PF00339">
    <property type="entry name" value="Arrestin_N"/>
    <property type="match status" value="1"/>
</dbReference>
<dbReference type="GO" id="GO:0005737">
    <property type="term" value="C:cytoplasm"/>
    <property type="evidence" value="ECO:0007669"/>
    <property type="project" value="TreeGrafter"/>
</dbReference>
<evidence type="ECO:0000259" key="3">
    <source>
        <dbReference type="SMART" id="SM01017"/>
    </source>
</evidence>
<organism evidence="4 5">
    <name type="scientific">Cardiocondyla obscurior</name>
    <dbReference type="NCBI Taxonomy" id="286306"/>
    <lineage>
        <taxon>Eukaryota</taxon>
        <taxon>Metazoa</taxon>
        <taxon>Ecdysozoa</taxon>
        <taxon>Arthropoda</taxon>
        <taxon>Hexapoda</taxon>
        <taxon>Insecta</taxon>
        <taxon>Pterygota</taxon>
        <taxon>Neoptera</taxon>
        <taxon>Endopterygota</taxon>
        <taxon>Hymenoptera</taxon>
        <taxon>Apocrita</taxon>
        <taxon>Aculeata</taxon>
        <taxon>Formicoidea</taxon>
        <taxon>Formicidae</taxon>
        <taxon>Myrmicinae</taxon>
        <taxon>Cardiocondyla</taxon>
    </lineage>
</organism>
<evidence type="ECO:0000313" key="5">
    <source>
        <dbReference type="Proteomes" id="UP001430953"/>
    </source>
</evidence>
<name>A0AAW2GN46_9HYME</name>
<dbReference type="EMBL" id="JADYXP020000003">
    <property type="protein sequence ID" value="KAL0128007.1"/>
    <property type="molecule type" value="Genomic_DNA"/>
</dbReference>
<comment type="caution">
    <text evidence="4">The sequence shown here is derived from an EMBL/GenBank/DDBJ whole genome shotgun (WGS) entry which is preliminary data.</text>
</comment>
<dbReference type="InterPro" id="IPR050357">
    <property type="entry name" value="Arrestin_domain-protein"/>
</dbReference>
<keyword evidence="2" id="KW-0716">Sensory transduction</keyword>
<dbReference type="InterPro" id="IPR014752">
    <property type="entry name" value="Arrestin-like_C"/>
</dbReference>
<evidence type="ECO:0000256" key="2">
    <source>
        <dbReference type="ARBA" id="ARBA00022606"/>
    </source>
</evidence>
<dbReference type="SMART" id="SM01017">
    <property type="entry name" value="Arrestin_C"/>
    <property type="match status" value="1"/>
</dbReference>
<dbReference type="GO" id="GO:0015031">
    <property type="term" value="P:protein transport"/>
    <property type="evidence" value="ECO:0007669"/>
    <property type="project" value="TreeGrafter"/>
</dbReference>
<accession>A0AAW2GN46</accession>
<dbReference type="InterPro" id="IPR011021">
    <property type="entry name" value="Arrestin-like_N"/>
</dbReference>
<dbReference type="SUPFAM" id="SSF81296">
    <property type="entry name" value="E set domains"/>
    <property type="match status" value="2"/>
</dbReference>
<dbReference type="InterPro" id="IPR014756">
    <property type="entry name" value="Ig_E-set"/>
</dbReference>
<comment type="similarity">
    <text evidence="1">Belongs to the arrestin family.</text>
</comment>
<evidence type="ECO:0000256" key="1">
    <source>
        <dbReference type="ARBA" id="ARBA00005298"/>
    </source>
</evidence>
<dbReference type="PANTHER" id="PTHR11188">
    <property type="entry name" value="ARRESTIN DOMAIN CONTAINING PROTEIN"/>
    <property type="match status" value="1"/>
</dbReference>
<dbReference type="InterPro" id="IPR011022">
    <property type="entry name" value="Arrestin_C-like"/>
</dbReference>
<dbReference type="PANTHER" id="PTHR11188:SF176">
    <property type="entry name" value="ARRESTIN DOMAIN-CONTAINING PROTEIN 1"/>
    <property type="match status" value="1"/>
</dbReference>
<dbReference type="AlphaFoldDB" id="A0AAW2GN46"/>
<evidence type="ECO:0000313" key="4">
    <source>
        <dbReference type="EMBL" id="KAL0128007.1"/>
    </source>
</evidence>
<reference evidence="4 5" key="1">
    <citation type="submission" date="2023-03" db="EMBL/GenBank/DDBJ databases">
        <title>High recombination rates correlate with genetic variation in Cardiocondyla obscurior ants.</title>
        <authorList>
            <person name="Errbii M."/>
        </authorList>
    </citation>
    <scope>NUCLEOTIDE SEQUENCE [LARGE SCALE GENOMIC DNA]</scope>
    <source>
        <strain evidence="4">Alpha-2009</strain>
        <tissue evidence="4">Whole body</tissue>
    </source>
</reference>